<evidence type="ECO:0000259" key="3">
    <source>
        <dbReference type="Pfam" id="PF24545"/>
    </source>
</evidence>
<feature type="domain" description="TPPC8 third Ig-like" evidence="4">
    <location>
        <begin position="987"/>
        <end position="1154"/>
    </location>
</feature>
<organism evidence="5 6">
    <name type="scientific">Zophobas morio</name>
    <dbReference type="NCBI Taxonomy" id="2755281"/>
    <lineage>
        <taxon>Eukaryota</taxon>
        <taxon>Metazoa</taxon>
        <taxon>Ecdysozoa</taxon>
        <taxon>Arthropoda</taxon>
        <taxon>Hexapoda</taxon>
        <taxon>Insecta</taxon>
        <taxon>Pterygota</taxon>
        <taxon>Neoptera</taxon>
        <taxon>Endopterygota</taxon>
        <taxon>Coleoptera</taxon>
        <taxon>Polyphaga</taxon>
        <taxon>Cucujiformia</taxon>
        <taxon>Tenebrionidae</taxon>
        <taxon>Zophobas</taxon>
    </lineage>
</organism>
<feature type="domain" description="TPPC8 first Ig-like" evidence="3">
    <location>
        <begin position="677"/>
        <end position="867"/>
    </location>
</feature>
<accession>A0AA38HLD1</accession>
<dbReference type="SUPFAM" id="SSF48452">
    <property type="entry name" value="TPR-like"/>
    <property type="match status" value="1"/>
</dbReference>
<feature type="domain" description="TPPC8 second Ig-like" evidence="2">
    <location>
        <begin position="868"/>
        <end position="984"/>
    </location>
</feature>
<evidence type="ECO:0000259" key="2">
    <source>
        <dbReference type="Pfam" id="PF24544"/>
    </source>
</evidence>
<evidence type="ECO:0000313" key="5">
    <source>
        <dbReference type="EMBL" id="KAJ3639511.1"/>
    </source>
</evidence>
<dbReference type="Pfam" id="PF24542">
    <property type="entry name" value="Ig_TPPC8_C"/>
    <property type="match status" value="1"/>
</dbReference>
<dbReference type="GO" id="GO:1990072">
    <property type="term" value="C:TRAPPIII protein complex"/>
    <property type="evidence" value="ECO:0007669"/>
    <property type="project" value="TreeGrafter"/>
</dbReference>
<sequence>MAQCKQTSQEFIKNAFTPQIAVLCTPLAEKCCQKNNLTFIELLQPFSKLSNDVHYKDPTGAVIMIRNLKLTFLNVNSRPPQTTLARKFLNTSVSELSDFRSENFTTNDHLLNITLSTPWFEAWRDTFLRVQYPSDHEYTKHFLSCVLVVSSGEINVVESLIQLAQSLNQMQNSAPGKLPKWFSSNILKYYVIIHDNVEGNIERASEAYESIKSSYGEANCFLLRMNSRPPGAGNSEHLPDPWSQFIHNNIESRDYKPTPESSPYTTRAVFDSTQDNDTKTNLNYHPLSPDTEELIMNSSSNDKDRFIVNNVKLKVHGLCLSTEDVEQVKLFLHEFCKTCLLPYIEKQIQQLSDVISNKKGVSRSLFSATKRWFNPNKPGASSVAVNNLIYAPDSPELQVRRLGDLYFMFGHFTLAFQAYHLAKRDYNTDQAWLYYAGALEMAALSAFMANESNRKTYDYMEESITTYLNTCKMPQFATRATLLSSECLKSRGLYGEAAHQLIRMTSEESDLRSALFLEQAAYCFLHSKMVRKYAFHMVLAGHRFSKAAQRKHSLRSYKQAHQVYENSGWDLAEDHIHYTIGRQAHNLHSFDEAVKSFAKLLNGDSKQSGQQQSVFLKEYITILGNKLKKEEEKDIPILALPDLDNDSLKLLMEPTPPLSTPGKVSAVGVNFVDPDNAEAVTRWNKLEELLVQEAYGSLPLTFKPMITLYSVTNLTKNSPTAIVNEPIQVCIQLNNTLQIVLQMKDIYLLWYFESDDVSVSNEDPETEVKDYVKTHVTKSLSIQQSCNQNVVLSLTPLVTGVITLKGICYTLATDNISIQGKQLFNIKSELKNSMKNGTLDSKSVEIKVVPLAPCLQVTFSEFNSEFLCDEVQRVVIDFQNTGTLPLHKVYMATSAPQFLCNCESKFKEQSEISLTNCTPAMKEKLIRENHITSVPLPNDRLDPGQSTTLSIFIKAPNKPGPCLIDLLIYYENVNTGVVPRYRLVRHKWTLSVQESIKVEATVQESFSCKQVEEVALVLKTSNLNKFYNSVLTEISLLNVGMLSKFWTFTENIVTPKYINLHSQESAHILLKAKRTNQKKSTYSNIYLNHERSTRQSLHSAYLAFAKKHEHSPLNLFDEGDPKGDENADGAVFVQWQALVNDPQKRVVDGQTQISFTVHKTNETPIDVDEFAALSDPATLLEVSLNKDKRSESQTGHETKVTCTLIYPAVVEHNFRKEKFCIVPVKLLLHNIENSADLNVIINTLGSTSGLPLSHSDLFYPYASKNFSWLGTGSAVRELKPLSTEPVNLSAVVSKPGTFDLGARIEIFCMSDQMEAPVRQTCHIQSALIVVDGDS</sequence>
<proteinExistence type="predicted"/>
<feature type="domain" description="TPPC8 C-terminal Ig-like" evidence="1">
    <location>
        <begin position="1200"/>
        <end position="1308"/>
    </location>
</feature>
<comment type="caution">
    <text evidence="5">The sequence shown here is derived from an EMBL/GenBank/DDBJ whole genome shotgun (WGS) entry which is preliminary data.</text>
</comment>
<dbReference type="Pfam" id="PF24544">
    <property type="entry name" value="Ig_TPPC8_2nd"/>
    <property type="match status" value="1"/>
</dbReference>
<name>A0AA38HLD1_9CUCU</name>
<dbReference type="Pfam" id="PF12739">
    <property type="entry name" value="TRAPPC-Trs85"/>
    <property type="match status" value="1"/>
</dbReference>
<dbReference type="EMBL" id="JALNTZ010000010">
    <property type="protein sequence ID" value="KAJ3639511.1"/>
    <property type="molecule type" value="Genomic_DNA"/>
</dbReference>
<evidence type="ECO:0000259" key="1">
    <source>
        <dbReference type="Pfam" id="PF24542"/>
    </source>
</evidence>
<dbReference type="InterPro" id="IPR011990">
    <property type="entry name" value="TPR-like_helical_dom_sf"/>
</dbReference>
<protein>
    <recommendedName>
        <fullName evidence="7">Trafficking protein particle complex subunit 8</fullName>
    </recommendedName>
</protein>
<evidence type="ECO:0000259" key="4">
    <source>
        <dbReference type="Pfam" id="PF24546"/>
    </source>
</evidence>
<gene>
    <name evidence="5" type="ORF">Zmor_002868</name>
</gene>
<dbReference type="Pfam" id="PF24546">
    <property type="entry name" value="Ig_TPPC8_3rd"/>
    <property type="match status" value="1"/>
</dbReference>
<dbReference type="Pfam" id="PF24545">
    <property type="entry name" value="Ig_TPPC8_1st"/>
    <property type="match status" value="1"/>
</dbReference>
<dbReference type="InterPro" id="IPR024420">
    <property type="entry name" value="TRAPP_III_complex_Trs85"/>
</dbReference>
<dbReference type="InterPro" id="IPR057651">
    <property type="entry name" value="Ig_TPPC8_C"/>
</dbReference>
<dbReference type="PANTHER" id="PTHR12975:SF6">
    <property type="entry name" value="TRAFFICKING PROTEIN PARTICLE COMPLEX SUBUNIT 8"/>
    <property type="match status" value="1"/>
</dbReference>
<dbReference type="PANTHER" id="PTHR12975">
    <property type="entry name" value="TRANSPORT PROTEIN TRAPP"/>
    <property type="match status" value="1"/>
</dbReference>
<keyword evidence="6" id="KW-1185">Reference proteome</keyword>
<evidence type="ECO:0008006" key="7">
    <source>
        <dbReference type="Google" id="ProtNLM"/>
    </source>
</evidence>
<dbReference type="Proteomes" id="UP001168821">
    <property type="component" value="Unassembled WGS sequence"/>
</dbReference>
<dbReference type="InterPro" id="IPR058541">
    <property type="entry name" value="Ig_TPPC8_1st"/>
</dbReference>
<evidence type="ECO:0000313" key="6">
    <source>
        <dbReference type="Proteomes" id="UP001168821"/>
    </source>
</evidence>
<dbReference type="InterPro" id="IPR058540">
    <property type="entry name" value="Ig_TPPC8_3rd"/>
</dbReference>
<dbReference type="InterPro" id="IPR058538">
    <property type="entry name" value="Ig_TPPC8_2nd"/>
</dbReference>
<reference evidence="5" key="1">
    <citation type="journal article" date="2023" name="G3 (Bethesda)">
        <title>Whole genome assemblies of Zophobas morio and Tenebrio molitor.</title>
        <authorList>
            <person name="Kaur S."/>
            <person name="Stinson S.A."/>
            <person name="diCenzo G.C."/>
        </authorList>
    </citation>
    <scope>NUCLEOTIDE SEQUENCE</scope>
    <source>
        <strain evidence="5">QUZm001</strain>
    </source>
</reference>